<dbReference type="PANTHER" id="PTHR47751:SF2">
    <property type="entry name" value="DLTD N-TERMINAL DOMAIN PROTEIN (AFU_ORTHOLOGUE AFUA_8G00380)-RELATED"/>
    <property type="match status" value="1"/>
</dbReference>
<evidence type="ECO:0000313" key="4">
    <source>
        <dbReference type="Proteomes" id="UP000235728"/>
    </source>
</evidence>
<dbReference type="InterPro" id="IPR000073">
    <property type="entry name" value="AB_hydrolase_1"/>
</dbReference>
<comment type="caution">
    <text evidence="3">The sequence shown here is derived from an EMBL/GenBank/DDBJ whole genome shotgun (WGS) entry which is preliminary data.</text>
</comment>
<dbReference type="Gene3D" id="1.10.10.800">
    <property type="match status" value="1"/>
</dbReference>
<evidence type="ECO:0000259" key="2">
    <source>
        <dbReference type="Pfam" id="PF12697"/>
    </source>
</evidence>
<organism evidence="3 4">
    <name type="scientific">Beauveria bassiana</name>
    <name type="common">White muscardine disease fungus</name>
    <name type="synonym">Tritirachium shiotae</name>
    <dbReference type="NCBI Taxonomy" id="176275"/>
    <lineage>
        <taxon>Eukaryota</taxon>
        <taxon>Fungi</taxon>
        <taxon>Dikarya</taxon>
        <taxon>Ascomycota</taxon>
        <taxon>Pezizomycotina</taxon>
        <taxon>Sordariomycetes</taxon>
        <taxon>Hypocreomycetidae</taxon>
        <taxon>Hypocreales</taxon>
        <taxon>Cordycipitaceae</taxon>
        <taxon>Beauveria</taxon>
    </lineage>
</organism>
<dbReference type="InterPro" id="IPR029058">
    <property type="entry name" value="AB_hydrolase_fold"/>
</dbReference>
<dbReference type="Gene3D" id="3.40.50.1820">
    <property type="entry name" value="alpha/beta hydrolase"/>
    <property type="match status" value="1"/>
</dbReference>
<dbReference type="AlphaFoldDB" id="A0A2N6N8E6"/>
<proteinExistence type="inferred from homology"/>
<dbReference type="InterPro" id="IPR051411">
    <property type="entry name" value="Polyketide_trans_af380"/>
</dbReference>
<dbReference type="OMA" id="FMARHPM"/>
<dbReference type="Proteomes" id="UP000235728">
    <property type="component" value="Unassembled WGS sequence"/>
</dbReference>
<reference evidence="3 4" key="1">
    <citation type="journal article" date="2016" name="Appl. Microbiol. Biotechnol.">
        <title>Characterization of T-DNA insertion mutants with decreased virulence in the entomopathogenic fungus Beauveria bassiana JEF-007.</title>
        <authorList>
            <person name="Kim S."/>
            <person name="Lee S.J."/>
            <person name="Nai Y.S."/>
            <person name="Yu J.S."/>
            <person name="Lee M.R."/>
            <person name="Yang Y.T."/>
            <person name="Kim J.S."/>
        </authorList>
    </citation>
    <scope>NUCLEOTIDE SEQUENCE [LARGE SCALE GENOMIC DNA]</scope>
    <source>
        <strain evidence="3 4">JEF-007</strain>
    </source>
</reference>
<dbReference type="ESTHER" id="beaba-a0a2n6n8e6">
    <property type="family name" value="Thiohydrolase"/>
</dbReference>
<evidence type="ECO:0000313" key="3">
    <source>
        <dbReference type="EMBL" id="PMB63550.1"/>
    </source>
</evidence>
<accession>A0A2N6N8E6</accession>
<dbReference type="SUPFAM" id="SSF53474">
    <property type="entry name" value="alpha/beta-Hydrolases"/>
    <property type="match status" value="1"/>
</dbReference>
<gene>
    <name evidence="3" type="primary">YPT2_1</name>
    <name evidence="3" type="ORF">BM221_010655</name>
</gene>
<comment type="similarity">
    <text evidence="1">Belongs to the polyketide transferase af380 family.</text>
</comment>
<name>A0A2N6N8E6_BEABA</name>
<dbReference type="Pfam" id="PF12697">
    <property type="entry name" value="Abhydrolase_6"/>
    <property type="match status" value="1"/>
</dbReference>
<evidence type="ECO:0000256" key="1">
    <source>
        <dbReference type="ARBA" id="ARBA00029464"/>
    </source>
</evidence>
<protein>
    <submittedName>
        <fullName evidence="3">Putative 31 protein in traX-finO intergenic region</fullName>
    </submittedName>
</protein>
<feature type="domain" description="AB hydrolase-1" evidence="2">
    <location>
        <begin position="37"/>
        <end position="278"/>
    </location>
</feature>
<dbReference type="PANTHER" id="PTHR47751">
    <property type="entry name" value="SUPERFAMILY HYDROLASE, PUTATIVE (AFU_ORTHOLOGUE AFUA_2G16580)-RELATED"/>
    <property type="match status" value="1"/>
</dbReference>
<dbReference type="EMBL" id="MRVG01000020">
    <property type="protein sequence ID" value="PMB63550.1"/>
    <property type="molecule type" value="Genomic_DNA"/>
</dbReference>
<sequence>MSTQSVEFKTIDGILLRGTLYPRSTDTAQHAIRGPAVILTPGFACVKEMFVPEVAESFQRAGVTALIYDPRNTGSSDGEPRQELDPQHQVSDYSDALTFLSGQADVDPARIAFWGFSFAAIVALCAAALDKRASHVIACCPLTDYSFDGKKAKVLAKSMKDRESIVSGNAPFALPILTDKGESVAGFGGQTDPENYRLIQNAFRNAPLYQNRATIQTYYKIAAWNPLGLVPMVEPTPAFVLTPENDVISKPEAQKALFESIGEGSRKQQHIEPGRGHMDIFAGESFPKLMDLQVQFLKQL</sequence>